<evidence type="ECO:0000313" key="1">
    <source>
        <dbReference type="EMBL" id="CAJ1960077.1"/>
    </source>
</evidence>
<dbReference type="AlphaFoldDB" id="A0AAD2G268"/>
<accession>A0AAD2G268</accession>
<proteinExistence type="predicted"/>
<organism evidence="1 2">
    <name type="scientific">Cylindrotheca closterium</name>
    <dbReference type="NCBI Taxonomy" id="2856"/>
    <lineage>
        <taxon>Eukaryota</taxon>
        <taxon>Sar</taxon>
        <taxon>Stramenopiles</taxon>
        <taxon>Ochrophyta</taxon>
        <taxon>Bacillariophyta</taxon>
        <taxon>Bacillariophyceae</taxon>
        <taxon>Bacillariophycidae</taxon>
        <taxon>Bacillariales</taxon>
        <taxon>Bacillariaceae</taxon>
        <taxon>Cylindrotheca</taxon>
    </lineage>
</organism>
<feature type="non-terminal residue" evidence="1">
    <location>
        <position position="221"/>
    </location>
</feature>
<sequence>MTVSPRPSRDESFILEKDSSLRKLFDGLADLHDQFEELQKESFYGIPEDQGRRESTFLSDDDGLDALRRELEGICLPEYQEWQQEERSVESMPSKRPRSSISLPIVSKMADHEKINDVIAAREKTNGIRLAESSAAAMEMIKEDSEISENIGMTPDTMLNELGAVLSKYEVPMGLMNKLMMLSEFEVLKFMIDDAGSMALCDSNMRGSIKAPLSRWNEAQG</sequence>
<gene>
    <name evidence="1" type="ORF">CYCCA115_LOCUS18493</name>
</gene>
<keyword evidence="2" id="KW-1185">Reference proteome</keyword>
<protein>
    <submittedName>
        <fullName evidence="1">Uncharacterized protein</fullName>
    </submittedName>
</protein>
<evidence type="ECO:0000313" key="2">
    <source>
        <dbReference type="Proteomes" id="UP001295423"/>
    </source>
</evidence>
<dbReference type="Proteomes" id="UP001295423">
    <property type="component" value="Unassembled WGS sequence"/>
</dbReference>
<reference evidence="1" key="1">
    <citation type="submission" date="2023-08" db="EMBL/GenBank/DDBJ databases">
        <authorList>
            <person name="Audoor S."/>
            <person name="Bilcke G."/>
        </authorList>
    </citation>
    <scope>NUCLEOTIDE SEQUENCE</scope>
</reference>
<name>A0AAD2G268_9STRA</name>
<dbReference type="EMBL" id="CAKOGP040002047">
    <property type="protein sequence ID" value="CAJ1960077.1"/>
    <property type="molecule type" value="Genomic_DNA"/>
</dbReference>
<comment type="caution">
    <text evidence="1">The sequence shown here is derived from an EMBL/GenBank/DDBJ whole genome shotgun (WGS) entry which is preliminary data.</text>
</comment>